<feature type="compositionally biased region" description="Polar residues" evidence="1">
    <location>
        <begin position="113"/>
        <end position="122"/>
    </location>
</feature>
<dbReference type="HOGENOM" id="CLU_918992_0_0_1"/>
<feature type="compositionally biased region" description="Basic residues" evidence="1">
    <location>
        <begin position="156"/>
        <end position="166"/>
    </location>
</feature>
<evidence type="ECO:0000256" key="1">
    <source>
        <dbReference type="SAM" id="MobiDB-lite"/>
    </source>
</evidence>
<evidence type="ECO:0000313" key="3">
    <source>
        <dbReference type="Proteomes" id="UP000008549"/>
    </source>
</evidence>
<feature type="compositionally biased region" description="Low complexity" evidence="1">
    <location>
        <begin position="199"/>
        <end position="212"/>
    </location>
</feature>
<feature type="compositionally biased region" description="Polar residues" evidence="1">
    <location>
        <begin position="39"/>
        <end position="48"/>
    </location>
</feature>
<organism evidence="2 3">
    <name type="scientific">Caenorhabditis briggsae</name>
    <dbReference type="NCBI Taxonomy" id="6238"/>
    <lineage>
        <taxon>Eukaryota</taxon>
        <taxon>Metazoa</taxon>
        <taxon>Ecdysozoa</taxon>
        <taxon>Nematoda</taxon>
        <taxon>Chromadorea</taxon>
        <taxon>Rhabditida</taxon>
        <taxon>Rhabditina</taxon>
        <taxon>Rhabditomorpha</taxon>
        <taxon>Rhabditoidea</taxon>
        <taxon>Rhabditidae</taxon>
        <taxon>Peloderinae</taxon>
        <taxon>Caenorhabditis</taxon>
    </lineage>
</organism>
<dbReference type="GeneID" id="8585287"/>
<accession>A8X5Z3</accession>
<dbReference type="RefSeq" id="XP_002643293.2">
    <property type="nucleotide sequence ID" value="XM_002643247.2"/>
</dbReference>
<dbReference type="AlphaFoldDB" id="A8X5Z3"/>
<dbReference type="KEGG" id="cbr:CBG_08169"/>
<feature type="compositionally biased region" description="Basic and acidic residues" evidence="1">
    <location>
        <begin position="56"/>
        <end position="69"/>
    </location>
</feature>
<reference evidence="2 3" key="1">
    <citation type="journal article" date="2003" name="PLoS Biol.">
        <title>The genome sequence of Caenorhabditis briggsae: a platform for comparative genomics.</title>
        <authorList>
            <person name="Stein L.D."/>
            <person name="Bao Z."/>
            <person name="Blasiar D."/>
            <person name="Blumenthal T."/>
            <person name="Brent M.R."/>
            <person name="Chen N."/>
            <person name="Chinwalla A."/>
            <person name="Clarke L."/>
            <person name="Clee C."/>
            <person name="Coghlan A."/>
            <person name="Coulson A."/>
            <person name="D'Eustachio P."/>
            <person name="Fitch D.H."/>
            <person name="Fulton L.A."/>
            <person name="Fulton R.E."/>
            <person name="Griffiths-Jones S."/>
            <person name="Harris T.W."/>
            <person name="Hillier L.W."/>
            <person name="Kamath R."/>
            <person name="Kuwabara P.E."/>
            <person name="Mardis E.R."/>
            <person name="Marra M.A."/>
            <person name="Miner T.L."/>
            <person name="Minx P."/>
            <person name="Mullikin J.C."/>
            <person name="Plumb R.W."/>
            <person name="Rogers J."/>
            <person name="Schein J.E."/>
            <person name="Sohrmann M."/>
            <person name="Spieth J."/>
            <person name="Stajich J.E."/>
            <person name="Wei C."/>
            <person name="Willey D."/>
            <person name="Wilson R.K."/>
            <person name="Durbin R."/>
            <person name="Waterston R.H."/>
        </authorList>
    </citation>
    <scope>NUCLEOTIDE SEQUENCE [LARGE SCALE GENOMIC DNA]</scope>
    <source>
        <strain evidence="2 3">AF16</strain>
    </source>
</reference>
<dbReference type="InParanoid" id="A8X5Z3"/>
<name>A8X5Z3_CAEBR</name>
<sequence length="303" mass="33493">MFLHKSLVLIGYEGIIYNHLKTSLLWNAQPPASRRHPISTPSRTTNRNRSGHLRGRNKDEDEIENRSHSSSDTSSGSEQTSSSDDELEHSAHQPTNGLLLNAQPPASRRHPISTPSRTTNRNRSGHLRGRNNAGSIQRRRKSPENSPVSTSVRGTSRGRSRSRGGRLHQSTPSSLSQNSLNRTIAVSATESDSPPYPVSGRTSSASSTGTSRKTSRRINNGADVGTNQRSQLVGNLVEVGALVWDFVDRLVEKFLLPLLEKILQKITTGVVRHKIPEPLDDQFREEGDLVEELAEVYQFVVSE</sequence>
<protein>
    <submittedName>
        <fullName evidence="2">Protein CBG08169</fullName>
    </submittedName>
</protein>
<dbReference type="Proteomes" id="UP000008549">
    <property type="component" value="Unassembled WGS sequence"/>
</dbReference>
<dbReference type="EMBL" id="HE600971">
    <property type="protein sequence ID" value="CAP28054.2"/>
    <property type="molecule type" value="Genomic_DNA"/>
</dbReference>
<feature type="region of interest" description="Disordered" evidence="1">
    <location>
        <begin position="30"/>
        <end position="226"/>
    </location>
</feature>
<feature type="compositionally biased region" description="Low complexity" evidence="1">
    <location>
        <begin position="70"/>
        <end position="82"/>
    </location>
</feature>
<evidence type="ECO:0000313" key="2">
    <source>
        <dbReference type="EMBL" id="CAP28054.2"/>
    </source>
</evidence>
<proteinExistence type="predicted"/>
<reference evidence="2 3" key="2">
    <citation type="journal article" date="2011" name="PLoS Genet.">
        <title>Caenorhabditis briggsae recombinant inbred line genotypes reveal inter-strain incompatibility and the evolution of recombination.</title>
        <authorList>
            <person name="Ross J.A."/>
            <person name="Koboldt D.C."/>
            <person name="Staisch J.E."/>
            <person name="Chamberlin H.M."/>
            <person name="Gupta B.P."/>
            <person name="Miller R.D."/>
            <person name="Baird S.E."/>
            <person name="Haag E.S."/>
        </authorList>
    </citation>
    <scope>NUCLEOTIDE SEQUENCE [LARGE SCALE GENOMIC DNA]</scope>
    <source>
        <strain evidence="2 3">AF16</strain>
    </source>
</reference>
<keyword evidence="3" id="KW-1185">Reference proteome</keyword>
<gene>
    <name evidence="2" type="ORF">CBG08169</name>
    <name evidence="2" type="ORF">CBG_08169</name>
</gene>
<dbReference type="CTD" id="8585287"/>
<feature type="compositionally biased region" description="Polar residues" evidence="1">
    <location>
        <begin position="168"/>
        <end position="192"/>
    </location>
</feature>